<dbReference type="AlphaFoldDB" id="A0A9C6X647"/>
<reference evidence="3" key="1">
    <citation type="submission" date="2025-08" db="UniProtKB">
        <authorList>
            <consortium name="RefSeq"/>
        </authorList>
    </citation>
    <scope>IDENTIFICATION</scope>
    <source>
        <tissue evidence="3">Whole organism</tissue>
    </source>
</reference>
<sequence length="177" mass="18283">MAAVGAGRPLAPLALTAALLLAQLCAGRGDPDAWDPSAVTPAAAGGASQMLLFREATARVLEAAHGWINCLLSARPRPPAEIVQCTEQALPLVGDVLAALSTAGWAIRYKSPDEVDGIRRIIQRIADIRTQVAPAAHQDTIPAPDAPRHAPWAALRGTARRAGAAAGGARKAPRPHA</sequence>
<dbReference type="Proteomes" id="UP000504606">
    <property type="component" value="Unplaced"/>
</dbReference>
<dbReference type="GeneID" id="127751030"/>
<keyword evidence="2" id="KW-1185">Reference proteome</keyword>
<feature type="signal peptide" evidence="1">
    <location>
        <begin position="1"/>
        <end position="27"/>
    </location>
</feature>
<evidence type="ECO:0000313" key="3">
    <source>
        <dbReference type="RefSeq" id="XP_052129875.1"/>
    </source>
</evidence>
<keyword evidence="1" id="KW-0732">Signal</keyword>
<organism evidence="2 3">
    <name type="scientific">Frankliniella occidentalis</name>
    <name type="common">Western flower thrips</name>
    <name type="synonym">Euthrips occidentalis</name>
    <dbReference type="NCBI Taxonomy" id="133901"/>
    <lineage>
        <taxon>Eukaryota</taxon>
        <taxon>Metazoa</taxon>
        <taxon>Ecdysozoa</taxon>
        <taxon>Arthropoda</taxon>
        <taxon>Hexapoda</taxon>
        <taxon>Insecta</taxon>
        <taxon>Pterygota</taxon>
        <taxon>Neoptera</taxon>
        <taxon>Paraneoptera</taxon>
        <taxon>Thysanoptera</taxon>
        <taxon>Terebrantia</taxon>
        <taxon>Thripoidea</taxon>
        <taxon>Thripidae</taxon>
        <taxon>Frankliniella</taxon>
    </lineage>
</organism>
<gene>
    <name evidence="3" type="primary">LOC127751030</name>
</gene>
<proteinExistence type="predicted"/>
<evidence type="ECO:0000313" key="2">
    <source>
        <dbReference type="Proteomes" id="UP000504606"/>
    </source>
</evidence>
<evidence type="ECO:0000256" key="1">
    <source>
        <dbReference type="SAM" id="SignalP"/>
    </source>
</evidence>
<accession>A0A9C6X647</accession>
<feature type="chain" id="PRO_5038362965" evidence="1">
    <location>
        <begin position="28"/>
        <end position="177"/>
    </location>
</feature>
<protein>
    <submittedName>
        <fullName evidence="3">Uncharacterized protein LOC127751030 isoform X2</fullName>
    </submittedName>
</protein>
<dbReference type="RefSeq" id="XP_052129875.1">
    <property type="nucleotide sequence ID" value="XM_052273915.1"/>
</dbReference>
<name>A0A9C6X647_FRAOC</name>